<gene>
    <name evidence="3" type="ORF">SAMN02745136_05712</name>
    <name evidence="4" type="ORF">SAMN02745136_05728</name>
</gene>
<proteinExistence type="predicted"/>
<dbReference type="GO" id="GO:0015074">
    <property type="term" value="P:DNA integration"/>
    <property type="evidence" value="ECO:0007669"/>
    <property type="project" value="InterPro"/>
</dbReference>
<name>A0A1M7DMC4_9FIRM</name>
<dbReference type="GO" id="GO:0003677">
    <property type="term" value="F:DNA binding"/>
    <property type="evidence" value="ECO:0007669"/>
    <property type="project" value="InterPro"/>
</dbReference>
<evidence type="ECO:0000313" key="5">
    <source>
        <dbReference type="Proteomes" id="UP000184386"/>
    </source>
</evidence>
<sequence>MKSYDETVNCMMLFLNERKVCSSSVLSHKKCYAEFLLFMQEWKLQWNPQAISEWIAMVRNEKDRQLGSIWNQYMYQLYEMYNTGTVADRHLYLNRSTYERLNCQMRTELDEYLSSCKNRYSARSWELARNYLAGMLIYFEDCGKRSVSKITYGDIIDYYHSDFCNSEKNRAVYLGHARRFFEFMYHKQKCPAGFYLYLHDKNAPYVGMLDSFSSPSSEQIITYRIESLEFPTEDILTAIDCFIDTLEAHYYANTALKTAKHALHILYLFLEIHQLGYHPHIVSVWFSEIQHLLLKDWKSWRRMLMLFDQYTQFGGIIPEEKFTYKKSCLDLLPEWCVSQIGGYLAMIGKEFHAQGTIRSYRYPCIRLCNYLIDRGLDCFSGLTPELLQSFCLQDKHRTFRGKSGSFVVIRQFVIFLEEQRKVTNKHLHLCIDAGCASGEKLIDILSHDQCRRIDEYRKVHDDPISLRRIAVVMTGIKMGFRASDVINLKFQDINWSEKSITIIQEKTKVSLTLPMPVEVGNAIYNYLKHGRPSVDSKYVFIRHKAPYGKLTNKTCTIALWSILPERSATTGGFHVTRRTFATNVLRNGYGAGRVMDTLGHRDPTSVMKYLSMDEDRMRMCPLSLADLNLCREEV</sequence>
<keyword evidence="5" id="KW-1185">Reference proteome</keyword>
<dbReference type="Gene3D" id="1.10.443.10">
    <property type="entry name" value="Intergrase catalytic core"/>
    <property type="match status" value="1"/>
</dbReference>
<evidence type="ECO:0000256" key="1">
    <source>
        <dbReference type="ARBA" id="ARBA00023172"/>
    </source>
</evidence>
<dbReference type="STRING" id="1121322.SAMN02745136_05712"/>
<keyword evidence="1" id="KW-0233">DNA recombination</keyword>
<dbReference type="PROSITE" id="PS51898">
    <property type="entry name" value="TYR_RECOMBINASE"/>
    <property type="match status" value="1"/>
</dbReference>
<dbReference type="Pfam" id="PF00589">
    <property type="entry name" value="Phage_integrase"/>
    <property type="match status" value="1"/>
</dbReference>
<dbReference type="OrthoDB" id="9802329at2"/>
<feature type="domain" description="Tyr recombinase" evidence="2">
    <location>
        <begin position="440"/>
        <end position="622"/>
    </location>
</feature>
<dbReference type="RefSeq" id="WP_073280578.1">
    <property type="nucleotide sequence ID" value="NZ_FRAC01000056.1"/>
</dbReference>
<reference evidence="4 5" key="1">
    <citation type="submission" date="2016-11" db="EMBL/GenBank/DDBJ databases">
        <authorList>
            <person name="Jaros S."/>
            <person name="Januszkiewicz K."/>
            <person name="Wedrychowicz H."/>
        </authorList>
    </citation>
    <scope>NUCLEOTIDE SEQUENCE [LARGE SCALE GENOMIC DNA]</scope>
    <source>
        <strain evidence="4 5">DSM 15929</strain>
    </source>
</reference>
<dbReference type="EMBL" id="FRAC01000057">
    <property type="protein sequence ID" value="SHL80329.1"/>
    <property type="molecule type" value="Genomic_DNA"/>
</dbReference>
<dbReference type="InterPro" id="IPR002104">
    <property type="entry name" value="Integrase_catalytic"/>
</dbReference>
<dbReference type="AlphaFoldDB" id="A0A1M7DMC4"/>
<dbReference type="SUPFAM" id="SSF56349">
    <property type="entry name" value="DNA breaking-rejoining enzymes"/>
    <property type="match status" value="1"/>
</dbReference>
<evidence type="ECO:0000259" key="2">
    <source>
        <dbReference type="PROSITE" id="PS51898"/>
    </source>
</evidence>
<dbReference type="Proteomes" id="UP000184386">
    <property type="component" value="Unassembled WGS sequence"/>
</dbReference>
<protein>
    <submittedName>
        <fullName evidence="4">Site-specific recombinase XerD</fullName>
    </submittedName>
</protein>
<dbReference type="EMBL" id="FRAC01000056">
    <property type="protein sequence ID" value="SHL79586.1"/>
    <property type="molecule type" value="Genomic_DNA"/>
</dbReference>
<organism evidence="4 5">
    <name type="scientific">Anaerocolumna jejuensis DSM 15929</name>
    <dbReference type="NCBI Taxonomy" id="1121322"/>
    <lineage>
        <taxon>Bacteria</taxon>
        <taxon>Bacillati</taxon>
        <taxon>Bacillota</taxon>
        <taxon>Clostridia</taxon>
        <taxon>Lachnospirales</taxon>
        <taxon>Lachnospiraceae</taxon>
        <taxon>Anaerocolumna</taxon>
    </lineage>
</organism>
<accession>A0A1M7DMC4</accession>
<dbReference type="InterPro" id="IPR011010">
    <property type="entry name" value="DNA_brk_join_enz"/>
</dbReference>
<evidence type="ECO:0000313" key="3">
    <source>
        <dbReference type="EMBL" id="SHL79586.1"/>
    </source>
</evidence>
<evidence type="ECO:0000313" key="4">
    <source>
        <dbReference type="EMBL" id="SHL80329.1"/>
    </source>
</evidence>
<dbReference type="InterPro" id="IPR013762">
    <property type="entry name" value="Integrase-like_cat_sf"/>
</dbReference>
<dbReference type="GO" id="GO:0006310">
    <property type="term" value="P:DNA recombination"/>
    <property type="evidence" value="ECO:0007669"/>
    <property type="project" value="UniProtKB-KW"/>
</dbReference>